<comment type="caution">
    <text evidence="2">The sequence shown here is derived from an EMBL/GenBank/DDBJ whole genome shotgun (WGS) entry which is preliminary data.</text>
</comment>
<proteinExistence type="predicted"/>
<evidence type="ECO:0000313" key="2">
    <source>
        <dbReference type="EMBL" id="TCC48796.1"/>
    </source>
</evidence>
<dbReference type="SUPFAM" id="SSF53597">
    <property type="entry name" value="Dihydrofolate reductase-like"/>
    <property type="match status" value="1"/>
</dbReference>
<gene>
    <name evidence="2" type="ORF">E0H75_19685</name>
</gene>
<reference evidence="2 3" key="1">
    <citation type="submission" date="2019-02" db="EMBL/GenBank/DDBJ databases">
        <title>Kribbella capetownensis sp. nov. and Kribbella speibonae sp. nov., isolated from soil.</title>
        <authorList>
            <person name="Curtis S.M."/>
            <person name="Norton I."/>
            <person name="Everest G.J."/>
            <person name="Meyers P.R."/>
        </authorList>
    </citation>
    <scope>NUCLEOTIDE SEQUENCE [LARGE SCALE GENOMIC DNA]</scope>
    <source>
        <strain evidence="2 3">YM53</strain>
    </source>
</reference>
<evidence type="ECO:0000259" key="1">
    <source>
        <dbReference type="Pfam" id="PF01872"/>
    </source>
</evidence>
<keyword evidence="3" id="KW-1185">Reference proteome</keyword>
<accession>A0A4R0JUE2</accession>
<evidence type="ECO:0000313" key="3">
    <source>
        <dbReference type="Proteomes" id="UP000293342"/>
    </source>
</evidence>
<dbReference type="RefSeq" id="WP_131515034.1">
    <property type="nucleotide sequence ID" value="NZ_SJKD01000004.1"/>
</dbReference>
<organism evidence="2 3">
    <name type="scientific">Kribbella capetownensis</name>
    <dbReference type="NCBI Taxonomy" id="1572659"/>
    <lineage>
        <taxon>Bacteria</taxon>
        <taxon>Bacillati</taxon>
        <taxon>Actinomycetota</taxon>
        <taxon>Actinomycetes</taxon>
        <taxon>Propionibacteriales</taxon>
        <taxon>Kribbellaceae</taxon>
        <taxon>Kribbella</taxon>
    </lineage>
</organism>
<dbReference type="GO" id="GO:0009231">
    <property type="term" value="P:riboflavin biosynthetic process"/>
    <property type="evidence" value="ECO:0007669"/>
    <property type="project" value="InterPro"/>
</dbReference>
<name>A0A4R0JUE2_9ACTN</name>
<dbReference type="InterPro" id="IPR024072">
    <property type="entry name" value="DHFR-like_dom_sf"/>
</dbReference>
<dbReference type="EMBL" id="SJKD01000004">
    <property type="protein sequence ID" value="TCC48796.1"/>
    <property type="molecule type" value="Genomic_DNA"/>
</dbReference>
<dbReference type="Pfam" id="PF01872">
    <property type="entry name" value="RibD_C"/>
    <property type="match status" value="1"/>
</dbReference>
<dbReference type="OrthoDB" id="4376317at2"/>
<dbReference type="GO" id="GO:0008703">
    <property type="term" value="F:5-amino-6-(5-phosphoribosylamino)uracil reductase activity"/>
    <property type="evidence" value="ECO:0007669"/>
    <property type="project" value="InterPro"/>
</dbReference>
<sequence>MGTTVTADLFISADGWARGAESPGYFGYLGPDLQQWIDEESAAPQHVLMGRRTYEALAGLPEEVKDAGYERMANLPKTVFSRTLKTVDWPNSTIESDDLVKSVLALKESSDVPLRTMGSVSVVKQLINSGLLDNLRLMVFPLFCGPTGREWAYDGLNESELTLTSQRVLDNRILLVEYTPTGNPIPR</sequence>
<dbReference type="Gene3D" id="3.40.430.10">
    <property type="entry name" value="Dihydrofolate Reductase, subunit A"/>
    <property type="match status" value="1"/>
</dbReference>
<dbReference type="AlphaFoldDB" id="A0A4R0JUE2"/>
<protein>
    <recommendedName>
        <fullName evidence="1">Bacterial bifunctional deaminase-reductase C-terminal domain-containing protein</fullName>
    </recommendedName>
</protein>
<dbReference type="InterPro" id="IPR002734">
    <property type="entry name" value="RibDG_C"/>
</dbReference>
<feature type="domain" description="Bacterial bifunctional deaminase-reductase C-terminal" evidence="1">
    <location>
        <begin position="4"/>
        <end position="174"/>
    </location>
</feature>
<dbReference type="Proteomes" id="UP000293342">
    <property type="component" value="Unassembled WGS sequence"/>
</dbReference>